<gene>
    <name evidence="3" type="ORF">NP233_g2680</name>
</gene>
<name>A0AAD5YUM9_9AGAR</name>
<dbReference type="InterPro" id="IPR016477">
    <property type="entry name" value="Fructo-/Ketosamine-3-kinase"/>
</dbReference>
<dbReference type="InterPro" id="IPR011009">
    <property type="entry name" value="Kinase-like_dom_sf"/>
</dbReference>
<comment type="caution">
    <text evidence="3">The sequence shown here is derived from an EMBL/GenBank/DDBJ whole genome shotgun (WGS) entry which is preliminary data.</text>
</comment>
<dbReference type="SUPFAM" id="SSF56112">
    <property type="entry name" value="Protein kinase-like (PK-like)"/>
    <property type="match status" value="1"/>
</dbReference>
<organism evidence="3 4">
    <name type="scientific">Leucocoprinus birnbaumii</name>
    <dbReference type="NCBI Taxonomy" id="56174"/>
    <lineage>
        <taxon>Eukaryota</taxon>
        <taxon>Fungi</taxon>
        <taxon>Dikarya</taxon>
        <taxon>Basidiomycota</taxon>
        <taxon>Agaricomycotina</taxon>
        <taxon>Agaricomycetes</taxon>
        <taxon>Agaricomycetidae</taxon>
        <taxon>Agaricales</taxon>
        <taxon>Agaricineae</taxon>
        <taxon>Agaricaceae</taxon>
        <taxon>Leucocoprinus</taxon>
    </lineage>
</organism>
<keyword evidence="4" id="KW-1185">Reference proteome</keyword>
<evidence type="ECO:0000313" key="3">
    <source>
        <dbReference type="EMBL" id="KAJ3573052.1"/>
    </source>
</evidence>
<dbReference type="EC" id="2.7.1.172" evidence="1"/>
<sequence length="146" mass="15657">MPGSLPEFLLEQLKKIDSTAEYSGRLPKIQSSTGAAYFVKFGSSSETEQYVGEAQSLEAICAAAPGLAPKVLSYGKDGEGRPYFISEYKDIGGLSGNAANVLAKRLSTELHRYQSQRGFGFDVPTFCGATRQKMGGFRLGNNATTV</sequence>
<comment type="catalytic activity">
    <reaction evidence="2">
        <text>N(6)-D-ribulosyl-L-lysyl-[protein] + ATP = N(6)-(3-O-phospho-D-ribulosyl)-L-lysyl-[protein] + ADP + H(+)</text>
        <dbReference type="Rhea" id="RHEA:48432"/>
        <dbReference type="Rhea" id="RHEA-COMP:12103"/>
        <dbReference type="Rhea" id="RHEA-COMP:12104"/>
        <dbReference type="ChEBI" id="CHEBI:15378"/>
        <dbReference type="ChEBI" id="CHEBI:30616"/>
        <dbReference type="ChEBI" id="CHEBI:90418"/>
        <dbReference type="ChEBI" id="CHEBI:90420"/>
        <dbReference type="ChEBI" id="CHEBI:456216"/>
        <dbReference type="EC" id="2.7.1.172"/>
    </reaction>
    <physiologicalReaction direction="left-to-right" evidence="2">
        <dbReference type="Rhea" id="RHEA:48433"/>
    </physiologicalReaction>
</comment>
<accession>A0AAD5YUM9</accession>
<evidence type="ECO:0000256" key="1">
    <source>
        <dbReference type="ARBA" id="ARBA00011961"/>
    </source>
</evidence>
<reference evidence="3" key="1">
    <citation type="submission" date="2022-07" db="EMBL/GenBank/DDBJ databases">
        <title>Genome Sequence of Leucocoprinus birnbaumii.</title>
        <authorList>
            <person name="Buettner E."/>
        </authorList>
    </citation>
    <scope>NUCLEOTIDE SEQUENCE</scope>
    <source>
        <strain evidence="3">VT141</strain>
    </source>
</reference>
<proteinExistence type="predicted"/>
<dbReference type="GO" id="GO:0102193">
    <property type="term" value="F:protein-ribulosamine 3-kinase activity"/>
    <property type="evidence" value="ECO:0007669"/>
    <property type="project" value="UniProtKB-EC"/>
</dbReference>
<dbReference type="PANTHER" id="PTHR12149">
    <property type="entry name" value="FRUCTOSAMINE 3 KINASE-RELATED PROTEIN"/>
    <property type="match status" value="1"/>
</dbReference>
<dbReference type="AlphaFoldDB" id="A0AAD5YUM9"/>
<evidence type="ECO:0000313" key="4">
    <source>
        <dbReference type="Proteomes" id="UP001213000"/>
    </source>
</evidence>
<dbReference type="Proteomes" id="UP001213000">
    <property type="component" value="Unassembled WGS sequence"/>
</dbReference>
<protein>
    <recommendedName>
        <fullName evidence="1">protein-ribulosamine 3-kinase</fullName>
        <ecNumber evidence="1">2.7.1.172</ecNumber>
    </recommendedName>
</protein>
<dbReference type="EMBL" id="JANIEX010000117">
    <property type="protein sequence ID" value="KAJ3573052.1"/>
    <property type="molecule type" value="Genomic_DNA"/>
</dbReference>
<evidence type="ECO:0000256" key="2">
    <source>
        <dbReference type="ARBA" id="ARBA00048655"/>
    </source>
</evidence>
<dbReference type="Pfam" id="PF03881">
    <property type="entry name" value="Fructosamin_kin"/>
    <property type="match status" value="1"/>
</dbReference>
<dbReference type="PANTHER" id="PTHR12149:SF8">
    <property type="entry name" value="PROTEIN-RIBULOSAMINE 3-KINASE"/>
    <property type="match status" value="1"/>
</dbReference>